<evidence type="ECO:0000259" key="6">
    <source>
        <dbReference type="PROSITE" id="PS50262"/>
    </source>
</evidence>
<gene>
    <name evidence="7" type="ORF">TCAL_14633</name>
</gene>
<evidence type="ECO:0000256" key="5">
    <source>
        <dbReference type="SAM" id="Phobius"/>
    </source>
</evidence>
<dbReference type="Proteomes" id="UP000318571">
    <property type="component" value="Chromosome 3"/>
</dbReference>
<dbReference type="PROSITE" id="PS50262">
    <property type="entry name" value="G_PROTEIN_RECEP_F1_2"/>
    <property type="match status" value="1"/>
</dbReference>
<keyword evidence="2 5" id="KW-0812">Transmembrane</keyword>
<dbReference type="Gene3D" id="1.20.1070.10">
    <property type="entry name" value="Rhodopsin 7-helix transmembrane proteins"/>
    <property type="match status" value="1"/>
</dbReference>
<evidence type="ECO:0000256" key="1">
    <source>
        <dbReference type="ARBA" id="ARBA00004370"/>
    </source>
</evidence>
<proteinExistence type="predicted"/>
<organism evidence="7 8">
    <name type="scientific">Tigriopus californicus</name>
    <name type="common">Marine copepod</name>
    <dbReference type="NCBI Taxonomy" id="6832"/>
    <lineage>
        <taxon>Eukaryota</taxon>
        <taxon>Metazoa</taxon>
        <taxon>Ecdysozoa</taxon>
        <taxon>Arthropoda</taxon>
        <taxon>Crustacea</taxon>
        <taxon>Multicrustacea</taxon>
        <taxon>Hexanauplia</taxon>
        <taxon>Copepoda</taxon>
        <taxon>Harpacticoida</taxon>
        <taxon>Harpacticidae</taxon>
        <taxon>Tigriopus</taxon>
    </lineage>
</organism>
<dbReference type="EMBL" id="VCGU01000007">
    <property type="protein sequence ID" value="TRY74015.1"/>
    <property type="molecule type" value="Genomic_DNA"/>
</dbReference>
<dbReference type="STRING" id="6832.A0A553P8J2"/>
<protein>
    <recommendedName>
        <fullName evidence="6">G-protein coupled receptors family 1 profile domain-containing protein</fullName>
    </recommendedName>
</protein>
<feature type="transmembrane region" description="Helical" evidence="5">
    <location>
        <begin position="118"/>
        <end position="138"/>
    </location>
</feature>
<evidence type="ECO:0000256" key="3">
    <source>
        <dbReference type="ARBA" id="ARBA00022989"/>
    </source>
</evidence>
<name>A0A553P8J2_TIGCA</name>
<dbReference type="SUPFAM" id="SSF81321">
    <property type="entry name" value="Family A G protein-coupled receptor-like"/>
    <property type="match status" value="1"/>
</dbReference>
<keyword evidence="8" id="KW-1185">Reference proteome</keyword>
<feature type="transmembrane region" description="Helical" evidence="5">
    <location>
        <begin position="9"/>
        <end position="28"/>
    </location>
</feature>
<evidence type="ECO:0000313" key="8">
    <source>
        <dbReference type="Proteomes" id="UP000318571"/>
    </source>
</evidence>
<feature type="transmembrane region" description="Helical" evidence="5">
    <location>
        <begin position="72"/>
        <end position="98"/>
    </location>
</feature>
<evidence type="ECO:0000256" key="4">
    <source>
        <dbReference type="ARBA" id="ARBA00023136"/>
    </source>
</evidence>
<evidence type="ECO:0000256" key="2">
    <source>
        <dbReference type="ARBA" id="ARBA00022692"/>
    </source>
</evidence>
<accession>A0A553P8J2</accession>
<feature type="domain" description="G-protein coupled receptors family 1 profile" evidence="6">
    <location>
        <begin position="1"/>
        <end position="185"/>
    </location>
</feature>
<evidence type="ECO:0000313" key="7">
    <source>
        <dbReference type="EMBL" id="TRY74015.1"/>
    </source>
</evidence>
<dbReference type="PANTHER" id="PTHR46641">
    <property type="entry name" value="FMRFAMIDE RECEPTOR-RELATED"/>
    <property type="match status" value="1"/>
</dbReference>
<dbReference type="AlphaFoldDB" id="A0A553P8J2"/>
<dbReference type="GO" id="GO:0016020">
    <property type="term" value="C:membrane"/>
    <property type="evidence" value="ECO:0007669"/>
    <property type="project" value="UniProtKB-SubCell"/>
</dbReference>
<comment type="subcellular location">
    <subcellularLocation>
        <location evidence="1">Membrane</location>
    </subcellularLocation>
</comment>
<dbReference type="InterPro" id="IPR017452">
    <property type="entry name" value="GPCR_Rhodpsn_7TM"/>
</dbReference>
<dbReference type="InterPro" id="IPR052954">
    <property type="entry name" value="GPCR-Ligand_Int"/>
</dbReference>
<sequence length="248" mass="28216">MFLRHAQVLIYIIPVVFFSVVINFSRWFELKVEEYHLPLSENQSAELGSNYTVVLGIAGTWLRYNQYYVTYYLHWTILLATGIFPLVALAFLNTRIYLRIKEVQKVRTNLQARNEPNYGATLASIIIIFIICHMPRIIKTIFEIVITNQIIASGEHCNGINPAKCLSNFNNFILTLNAASSFLIYCFVGSFGTKFAEVLTSCCRKQESVCLVDSDSQNYRMRKIHSPSKTSNINPSEAIANANDISHV</sequence>
<keyword evidence="4 5" id="KW-0472">Membrane</keyword>
<reference evidence="7 8" key="1">
    <citation type="journal article" date="2018" name="Nat. Ecol. Evol.">
        <title>Genomic signatures of mitonuclear coevolution across populations of Tigriopus californicus.</title>
        <authorList>
            <person name="Barreto F.S."/>
            <person name="Watson E.T."/>
            <person name="Lima T.G."/>
            <person name="Willett C.S."/>
            <person name="Edmands S."/>
            <person name="Li W."/>
            <person name="Burton R.S."/>
        </authorList>
    </citation>
    <scope>NUCLEOTIDE SEQUENCE [LARGE SCALE GENOMIC DNA]</scope>
    <source>
        <strain evidence="7 8">San Diego</strain>
    </source>
</reference>
<keyword evidence="3 5" id="KW-1133">Transmembrane helix</keyword>
<dbReference type="PANTHER" id="PTHR46641:SF2">
    <property type="entry name" value="FMRFAMIDE RECEPTOR"/>
    <property type="match status" value="1"/>
</dbReference>
<comment type="caution">
    <text evidence="7">The sequence shown here is derived from an EMBL/GenBank/DDBJ whole genome shotgun (WGS) entry which is preliminary data.</text>
</comment>